<evidence type="ECO:0000313" key="15">
    <source>
        <dbReference type="EMBL" id="PWY56076.1"/>
    </source>
</evidence>
<dbReference type="InterPro" id="IPR000794">
    <property type="entry name" value="Beta-ketoacyl_synthase"/>
</dbReference>
<dbReference type="NCBIfam" id="TIGR03150">
    <property type="entry name" value="fabF"/>
    <property type="match status" value="1"/>
</dbReference>
<comment type="pathway">
    <text evidence="1 11">Lipid metabolism; fatty acid biosynthesis.</text>
</comment>
<dbReference type="Pfam" id="PF02801">
    <property type="entry name" value="Ketoacyl-synt_C"/>
    <property type="match status" value="1"/>
</dbReference>
<dbReference type="PROSITE" id="PS52004">
    <property type="entry name" value="KS3_2"/>
    <property type="match status" value="1"/>
</dbReference>
<dbReference type="InterPro" id="IPR014031">
    <property type="entry name" value="Ketoacyl_synth_C"/>
</dbReference>
<comment type="catalytic activity">
    <reaction evidence="11">
        <text>a fatty acyl-[ACP] + malonyl-[ACP] + H(+) = a 3-oxoacyl-[ACP] + holo-[ACP] + CO2</text>
        <dbReference type="Rhea" id="RHEA:22836"/>
        <dbReference type="Rhea" id="RHEA-COMP:9623"/>
        <dbReference type="Rhea" id="RHEA-COMP:9685"/>
        <dbReference type="Rhea" id="RHEA-COMP:9916"/>
        <dbReference type="Rhea" id="RHEA-COMP:14125"/>
        <dbReference type="ChEBI" id="CHEBI:15378"/>
        <dbReference type="ChEBI" id="CHEBI:16526"/>
        <dbReference type="ChEBI" id="CHEBI:64479"/>
        <dbReference type="ChEBI" id="CHEBI:78449"/>
        <dbReference type="ChEBI" id="CHEBI:78776"/>
        <dbReference type="ChEBI" id="CHEBI:138651"/>
    </reaction>
</comment>
<dbReference type="GO" id="GO:0004315">
    <property type="term" value="F:3-oxoacyl-[acyl-carrier-protein] synthase activity"/>
    <property type="evidence" value="ECO:0007669"/>
    <property type="project" value="UniProtKB-UniRule"/>
</dbReference>
<evidence type="ECO:0000256" key="4">
    <source>
        <dbReference type="ARBA" id="ARBA00014657"/>
    </source>
</evidence>
<evidence type="ECO:0000256" key="12">
    <source>
        <dbReference type="PIRSR" id="PIRSR000447-1"/>
    </source>
</evidence>
<dbReference type="Pfam" id="PF00109">
    <property type="entry name" value="ketoacyl-synt"/>
    <property type="match status" value="1"/>
</dbReference>
<evidence type="ECO:0000256" key="9">
    <source>
        <dbReference type="ARBA" id="ARBA00023160"/>
    </source>
</evidence>
<dbReference type="Gene3D" id="3.40.47.10">
    <property type="match status" value="1"/>
</dbReference>
<dbReference type="PANTHER" id="PTHR11712:SF336">
    <property type="entry name" value="3-OXOACYL-[ACYL-CARRIER-PROTEIN] SYNTHASE, MITOCHONDRIAL"/>
    <property type="match status" value="1"/>
</dbReference>
<comment type="function">
    <text evidence="11">Involved in the type II fatty acid elongation cycle. Catalyzes the elongation of a wide range of acyl-ACP by the addition of two carbons from malonyl-ACP to an acyl acceptor. Can efficiently catalyze the conversion of palmitoleoyl-ACP (cis-hexadec-9-enoyl-ACP) to cis-vaccenoyl-ACP (cis-octadec-11-enoyl-ACP), an essential step in the thermal regulation of fatty acid composition.</text>
</comment>
<reference evidence="16 18" key="2">
    <citation type="submission" date="2018-12" db="EMBL/GenBank/DDBJ databases">
        <title>Legionella sp,whole genome shotgun sequence.</title>
        <authorList>
            <person name="Wu H."/>
        </authorList>
    </citation>
    <scope>NUCLEOTIDE SEQUENCE [LARGE SCALE GENOMIC DNA]</scope>
    <source>
        <strain evidence="18">km489</strain>
        <strain evidence="16">Km489</strain>
    </source>
</reference>
<dbReference type="PIRSF" id="PIRSF000447">
    <property type="entry name" value="KAS_II"/>
    <property type="match status" value="1"/>
</dbReference>
<organism evidence="15 17">
    <name type="scientific">Legionella qingyii</name>
    <dbReference type="NCBI Taxonomy" id="2184757"/>
    <lineage>
        <taxon>Bacteria</taxon>
        <taxon>Pseudomonadati</taxon>
        <taxon>Pseudomonadota</taxon>
        <taxon>Gammaproteobacteria</taxon>
        <taxon>Legionellales</taxon>
        <taxon>Legionellaceae</taxon>
        <taxon>Legionella</taxon>
    </lineage>
</organism>
<evidence type="ECO:0000256" key="2">
    <source>
        <dbReference type="ARBA" id="ARBA00008467"/>
    </source>
</evidence>
<evidence type="ECO:0000256" key="7">
    <source>
        <dbReference type="ARBA" id="ARBA00022832"/>
    </source>
</evidence>
<evidence type="ECO:0000256" key="10">
    <source>
        <dbReference type="ARBA" id="ARBA00023315"/>
    </source>
</evidence>
<evidence type="ECO:0000256" key="6">
    <source>
        <dbReference type="ARBA" id="ARBA00022679"/>
    </source>
</evidence>
<keyword evidence="8" id="KW-0443">Lipid metabolism</keyword>
<gene>
    <name evidence="15" type="primary">fabF</name>
    <name evidence="15" type="ORF">DGG96_08705</name>
    <name evidence="16" type="ORF">ELY20_10625</name>
</gene>
<evidence type="ECO:0000256" key="11">
    <source>
        <dbReference type="PIRNR" id="PIRNR000447"/>
    </source>
</evidence>
<dbReference type="InterPro" id="IPR017568">
    <property type="entry name" value="3-oxoacyl-ACP_synth-2"/>
</dbReference>
<dbReference type="GO" id="GO:0006633">
    <property type="term" value="P:fatty acid biosynthetic process"/>
    <property type="evidence" value="ECO:0007669"/>
    <property type="project" value="UniProtKB-UniRule"/>
</dbReference>
<reference evidence="15 17" key="1">
    <citation type="submission" date="2018-05" db="EMBL/GenBank/DDBJ databases">
        <title>Legionella qingyii sp.nov., whole genome shotgun sequence.</title>
        <authorList>
            <person name="Wu H."/>
            <person name="Zhu Q."/>
            <person name="Hu C."/>
        </authorList>
    </citation>
    <scope>NUCLEOTIDE SEQUENCE [LARGE SCALE GENOMIC DNA]</scope>
    <source>
        <strain evidence="15 17">HEB18</strain>
    </source>
</reference>
<keyword evidence="18" id="KW-1185">Reference proteome</keyword>
<dbReference type="AlphaFoldDB" id="A0A317U5G9"/>
<dbReference type="SMART" id="SM00825">
    <property type="entry name" value="PKS_KS"/>
    <property type="match status" value="1"/>
</dbReference>
<dbReference type="EMBL" id="QHJG01000012">
    <property type="protein sequence ID" value="PWY56076.1"/>
    <property type="molecule type" value="Genomic_DNA"/>
</dbReference>
<evidence type="ECO:0000313" key="17">
    <source>
        <dbReference type="Proteomes" id="UP000247152"/>
    </source>
</evidence>
<dbReference type="EMBL" id="RZGX01000013">
    <property type="protein sequence ID" value="RUR22013.1"/>
    <property type="molecule type" value="Genomic_DNA"/>
</dbReference>
<comment type="catalytic activity">
    <reaction evidence="11">
        <text>(9Z)-hexadecenoyl-[ACP] + malonyl-[ACP] + H(+) = 3-oxo-(11Z)-octadecenoyl-[ACP] + holo-[ACP] + CO2</text>
        <dbReference type="Rhea" id="RHEA:55040"/>
        <dbReference type="Rhea" id="RHEA-COMP:9623"/>
        <dbReference type="Rhea" id="RHEA-COMP:9685"/>
        <dbReference type="Rhea" id="RHEA-COMP:10800"/>
        <dbReference type="Rhea" id="RHEA-COMP:14074"/>
        <dbReference type="ChEBI" id="CHEBI:15378"/>
        <dbReference type="ChEBI" id="CHEBI:16526"/>
        <dbReference type="ChEBI" id="CHEBI:64479"/>
        <dbReference type="ChEBI" id="CHEBI:78449"/>
        <dbReference type="ChEBI" id="CHEBI:83989"/>
        <dbReference type="ChEBI" id="CHEBI:138538"/>
        <dbReference type="EC" id="2.3.1.179"/>
    </reaction>
</comment>
<accession>A0A317U5G9</accession>
<proteinExistence type="inferred from homology"/>
<sequence>MNKRRIVITGMGMVTPVGLNVEETWRNILAGVSGVVLADEFDANEYSSRIWAKVKNFNIENYVALKDARKMDLFTQYGIAAADEAMLDSGLKIDANLSNRIGVAVGAGIGGIQTITNNQDKLMAGGPRKVSPFFIPAGIINMVAGQISIRHKLKGPNVSVVTACTTGTHNIGLAARMIAYGDADVMLCGGAEMTLTPLCLAGFSAVRSLSKRNDEPEKASRPFDKDRDGFVMGEGAGVLVIEEYEHAKARGAKIYAELVGFGMSGDAYHITAPDDDADGAARAMEAAIHDAGIDPEQVDYINAHGTSTYLNDLNETKAIKRIFKQHAYDLAVSSTKSMTGHLLGAAGAVEAIFSILAIRDQIAPPTINLDNPDEGCDLNYVPYTPQKRSINYVLSNSLGFGGTNGSLLFKRV</sequence>
<evidence type="ECO:0000256" key="3">
    <source>
        <dbReference type="ARBA" id="ARBA00012356"/>
    </source>
</evidence>
<dbReference type="RefSeq" id="WP_110142400.1">
    <property type="nucleotide sequence ID" value="NZ_QHJG01000012.1"/>
</dbReference>
<dbReference type="CDD" id="cd00834">
    <property type="entry name" value="KAS_I_II"/>
    <property type="match status" value="1"/>
</dbReference>
<dbReference type="SUPFAM" id="SSF53901">
    <property type="entry name" value="Thiolase-like"/>
    <property type="match status" value="2"/>
</dbReference>
<protein>
    <recommendedName>
        <fullName evidence="4 11">3-oxoacyl-[acyl-carrier-protein] synthase 2</fullName>
        <ecNumber evidence="3 11">2.3.1.179</ecNumber>
    </recommendedName>
</protein>
<feature type="active site" description="For beta-ketoacyl synthase activity" evidence="12">
    <location>
        <position position="164"/>
    </location>
</feature>
<comment type="similarity">
    <text evidence="2 11 13">Belongs to the thiolase-like superfamily. Beta-ketoacyl-ACP synthases family.</text>
</comment>
<dbReference type="InterPro" id="IPR014030">
    <property type="entry name" value="Ketoacyl_synth_N"/>
</dbReference>
<name>A0A317U5G9_9GAMM</name>
<keyword evidence="6 11" id="KW-0808">Transferase</keyword>
<dbReference type="NCBIfam" id="NF005589">
    <property type="entry name" value="PRK07314.1"/>
    <property type="match status" value="1"/>
</dbReference>
<dbReference type="GO" id="GO:0005829">
    <property type="term" value="C:cytosol"/>
    <property type="evidence" value="ECO:0007669"/>
    <property type="project" value="TreeGrafter"/>
</dbReference>
<dbReference type="PANTHER" id="PTHR11712">
    <property type="entry name" value="POLYKETIDE SYNTHASE-RELATED"/>
    <property type="match status" value="1"/>
</dbReference>
<evidence type="ECO:0000256" key="13">
    <source>
        <dbReference type="RuleBase" id="RU003694"/>
    </source>
</evidence>
<evidence type="ECO:0000256" key="5">
    <source>
        <dbReference type="ARBA" id="ARBA00022516"/>
    </source>
</evidence>
<evidence type="ECO:0000259" key="14">
    <source>
        <dbReference type="PROSITE" id="PS52004"/>
    </source>
</evidence>
<dbReference type="Proteomes" id="UP000247152">
    <property type="component" value="Unassembled WGS sequence"/>
</dbReference>
<dbReference type="InterPro" id="IPR020841">
    <property type="entry name" value="PKS_Beta-ketoAc_synthase_dom"/>
</dbReference>
<keyword evidence="9 11" id="KW-0275">Fatty acid biosynthesis</keyword>
<keyword evidence="7" id="KW-0276">Fatty acid metabolism</keyword>
<evidence type="ECO:0000256" key="8">
    <source>
        <dbReference type="ARBA" id="ARBA00023098"/>
    </source>
</evidence>
<feature type="domain" description="Ketosynthase family 3 (KS3)" evidence="14">
    <location>
        <begin position="3"/>
        <end position="411"/>
    </location>
</feature>
<dbReference type="Proteomes" id="UP000287374">
    <property type="component" value="Unassembled WGS sequence"/>
</dbReference>
<dbReference type="OrthoDB" id="9808669at2"/>
<keyword evidence="10 11" id="KW-0012">Acyltransferase</keyword>
<evidence type="ECO:0000313" key="18">
    <source>
        <dbReference type="Proteomes" id="UP000287374"/>
    </source>
</evidence>
<evidence type="ECO:0000256" key="1">
    <source>
        <dbReference type="ARBA" id="ARBA00005194"/>
    </source>
</evidence>
<dbReference type="InterPro" id="IPR016039">
    <property type="entry name" value="Thiolase-like"/>
</dbReference>
<dbReference type="FunFam" id="3.40.47.10:FF:000009">
    <property type="entry name" value="3-oxoacyl-[acyl-carrier-protein] synthase 2"/>
    <property type="match status" value="1"/>
</dbReference>
<dbReference type="EC" id="2.3.1.179" evidence="3 11"/>
<comment type="caution">
    <text evidence="15">The sequence shown here is derived from an EMBL/GenBank/DDBJ whole genome shotgun (WGS) entry which is preliminary data.</text>
</comment>
<dbReference type="PROSITE" id="PS00606">
    <property type="entry name" value="KS3_1"/>
    <property type="match status" value="1"/>
</dbReference>
<evidence type="ECO:0000313" key="16">
    <source>
        <dbReference type="EMBL" id="RUR22013.1"/>
    </source>
</evidence>
<dbReference type="NCBIfam" id="NF004970">
    <property type="entry name" value="PRK06333.1"/>
    <property type="match status" value="1"/>
</dbReference>
<keyword evidence="5 11" id="KW-0444">Lipid biosynthesis</keyword>
<dbReference type="InterPro" id="IPR018201">
    <property type="entry name" value="Ketoacyl_synth_AS"/>
</dbReference>
<dbReference type="UniPathway" id="UPA00094"/>